<dbReference type="PRINTS" id="PR00120">
    <property type="entry name" value="HATPASE"/>
</dbReference>
<comment type="subcellular location">
    <subcellularLocation>
        <location evidence="1">Membrane</location>
        <topology evidence="1">Multi-pass membrane protein</topology>
    </subcellularLocation>
</comment>
<evidence type="ECO:0000256" key="8">
    <source>
        <dbReference type="SAM" id="Phobius"/>
    </source>
</evidence>
<dbReference type="AlphaFoldDB" id="A0A0F0CP75"/>
<evidence type="ECO:0000256" key="3">
    <source>
        <dbReference type="ARBA" id="ARBA00022741"/>
    </source>
</evidence>
<feature type="transmembrane region" description="Helical" evidence="8">
    <location>
        <begin position="787"/>
        <end position="807"/>
    </location>
</feature>
<dbReference type="SUPFAM" id="SSF81653">
    <property type="entry name" value="Calcium ATPase, transduction domain A"/>
    <property type="match status" value="1"/>
</dbReference>
<dbReference type="InterPro" id="IPR008250">
    <property type="entry name" value="ATPase_P-typ_transduc_dom_A_sf"/>
</dbReference>
<feature type="transmembrane region" description="Helical" evidence="8">
    <location>
        <begin position="237"/>
        <end position="255"/>
    </location>
</feature>
<evidence type="ECO:0000256" key="1">
    <source>
        <dbReference type="ARBA" id="ARBA00004141"/>
    </source>
</evidence>
<evidence type="ECO:0000256" key="5">
    <source>
        <dbReference type="ARBA" id="ARBA00022967"/>
    </source>
</evidence>
<dbReference type="PRINTS" id="PR00119">
    <property type="entry name" value="CATATPASE"/>
</dbReference>
<gene>
    <name evidence="10" type="ORF">OMAG_002889</name>
</gene>
<dbReference type="InterPro" id="IPR001757">
    <property type="entry name" value="P_typ_ATPase"/>
</dbReference>
<dbReference type="NCBIfam" id="TIGR01494">
    <property type="entry name" value="ATPase_P-type"/>
    <property type="match status" value="2"/>
</dbReference>
<keyword evidence="5" id="KW-1278">Translocase</keyword>
<dbReference type="Pfam" id="PF00122">
    <property type="entry name" value="E1-E2_ATPase"/>
    <property type="match status" value="1"/>
</dbReference>
<reference evidence="10 11" key="1">
    <citation type="submission" date="2015-02" db="EMBL/GenBank/DDBJ databases">
        <title>Single-cell genomics of uncultivated deep-branching MTB reveals a conserved set of magnetosome genes.</title>
        <authorList>
            <person name="Kolinko S."/>
            <person name="Richter M."/>
            <person name="Glockner F.O."/>
            <person name="Brachmann A."/>
            <person name="Schuler D."/>
        </authorList>
    </citation>
    <scope>NUCLEOTIDE SEQUENCE [LARGE SCALE GENOMIC DNA]</scope>
    <source>
        <strain evidence="10">SKK-01</strain>
    </source>
</reference>
<evidence type="ECO:0000256" key="2">
    <source>
        <dbReference type="ARBA" id="ARBA00022692"/>
    </source>
</evidence>
<feature type="transmembrane region" description="Helical" evidence="8">
    <location>
        <begin position="819"/>
        <end position="838"/>
    </location>
</feature>
<keyword evidence="6 8" id="KW-1133">Transmembrane helix</keyword>
<dbReference type="SFLD" id="SFLDS00003">
    <property type="entry name" value="Haloacid_Dehalogenase"/>
    <property type="match status" value="1"/>
</dbReference>
<dbReference type="Pfam" id="PF00689">
    <property type="entry name" value="Cation_ATPase_C"/>
    <property type="match status" value="1"/>
</dbReference>
<name>A0A0F0CP75_9BACT</name>
<feature type="transmembrane region" description="Helical" evidence="8">
    <location>
        <begin position="756"/>
        <end position="775"/>
    </location>
</feature>
<dbReference type="Gene3D" id="3.40.50.1000">
    <property type="entry name" value="HAD superfamily/HAD-like"/>
    <property type="match status" value="2"/>
</dbReference>
<organism evidence="10 11">
    <name type="scientific">Candidatus Omnitrophus magneticus</name>
    <dbReference type="NCBI Taxonomy" id="1609969"/>
    <lineage>
        <taxon>Bacteria</taxon>
        <taxon>Pseudomonadati</taxon>
        <taxon>Candidatus Omnitrophota</taxon>
        <taxon>Candidatus Omnitrophus</taxon>
    </lineage>
</organism>
<dbReference type="InterPro" id="IPR023298">
    <property type="entry name" value="ATPase_P-typ_TM_dom_sf"/>
</dbReference>
<evidence type="ECO:0000256" key="4">
    <source>
        <dbReference type="ARBA" id="ARBA00022840"/>
    </source>
</evidence>
<dbReference type="GO" id="GO:0016887">
    <property type="term" value="F:ATP hydrolysis activity"/>
    <property type="evidence" value="ECO:0007669"/>
    <property type="project" value="InterPro"/>
</dbReference>
<sequence>MMFSGKEIKNIKGLSAREVSERLCQYGYNEIPSQKRRNVFLIFFHVIKEPMLLLLIGSGTIYFFLGEQKDALMLLSFVMVVVGITFYQERKTERTLEALRDLSSPRALVIRDGEQKRIAGREIVKDDIIMIREGDRVPADAVVLSCSNLLVDESLLTGESVPVCKSDWDGKGISRRPGGEDLPFVYSGTLVVSGRGILKVTSIGVHTEMGKIGKALQGIHEEDTLLKKETGKIVRNFSIAGTILCLLVIIIYGLTRGNWLNGILSGLTLSMAMLPEEFPVVLIIFLTLGAWRISKSKVLTRRAPAIETLGAATVLCTDKTGTLTLNSMYLTTLCVDGVYYDVDTKKIDLLPEIVHDLVEYGILASQKDPFDPVEKEVKRLGEFYLSGSEHIHNNWRIIKEYPLSKQLLALSHVWESPDKCNYVISAKGSPEAIADLCHFNQLQQNEMKACIEDMSRRGLRVLGVARSSFKKMDLPDVQHDFVFEFVGLLGFIDPVRETVTDSIREAYEAGIRVIMITGDYPGTAIYIAKQIGLKNSEQCITGPELEKMDALQLRDRIKTINVFARVVPEQKLLIVNALKANGEIVAMTGDGVNDAPALKAANIGIAMGDRGTDVAREASALVLLNDDFSSIVQAVKLGRRIFDNLKKAIAYIFAIHVPIAGMSFLPVLFHLPIVLLPAHIAFLELIIDPACSIVFEACPDEKNIMNRPPRNLHEALFNRKTFIFSLLQGLSILVVVFSVFLFALYLKKGEFEARTLAFVTLVFANVMLIMMNLSWSKNLMGIVKSRNQALGWVVFGALLALGLVIYVPILRNLFHFSELSLADIIFALASGMVSLAWFEGLKAINKKFFPVSVFK</sequence>
<dbReference type="InterPro" id="IPR006068">
    <property type="entry name" value="ATPase_P-typ_cation-transptr_C"/>
</dbReference>
<feature type="transmembrane region" description="Helical" evidence="8">
    <location>
        <begin position="267"/>
        <end position="291"/>
    </location>
</feature>
<dbReference type="SMART" id="SM00831">
    <property type="entry name" value="Cation_ATPase_N"/>
    <property type="match status" value="1"/>
</dbReference>
<dbReference type="SFLD" id="SFLDF00027">
    <property type="entry name" value="p-type_atpase"/>
    <property type="match status" value="1"/>
</dbReference>
<feature type="transmembrane region" description="Helical" evidence="8">
    <location>
        <begin position="71"/>
        <end position="87"/>
    </location>
</feature>
<dbReference type="PROSITE" id="PS00154">
    <property type="entry name" value="ATPASE_E1_E2"/>
    <property type="match status" value="1"/>
</dbReference>
<accession>A0A0F0CP75</accession>
<feature type="domain" description="Cation-transporting P-type ATPase N-terminal" evidence="9">
    <location>
        <begin position="2"/>
        <end position="67"/>
    </location>
</feature>
<dbReference type="InterPro" id="IPR044492">
    <property type="entry name" value="P_typ_ATPase_HD_dom"/>
</dbReference>
<keyword evidence="4" id="KW-0067">ATP-binding</keyword>
<dbReference type="InterPro" id="IPR023299">
    <property type="entry name" value="ATPase_P-typ_cyto_dom_N"/>
</dbReference>
<dbReference type="InterPro" id="IPR023214">
    <property type="entry name" value="HAD_sf"/>
</dbReference>
<dbReference type="InterPro" id="IPR004014">
    <property type="entry name" value="ATPase_P-typ_cation-transptr_N"/>
</dbReference>
<keyword evidence="11" id="KW-1185">Reference proteome</keyword>
<dbReference type="GO" id="GO:0005524">
    <property type="term" value="F:ATP binding"/>
    <property type="evidence" value="ECO:0007669"/>
    <property type="project" value="UniProtKB-KW"/>
</dbReference>
<dbReference type="Gene3D" id="2.70.150.10">
    <property type="entry name" value="Calcium-transporting ATPase, cytoplasmic transduction domain A"/>
    <property type="match status" value="1"/>
</dbReference>
<evidence type="ECO:0000313" key="11">
    <source>
        <dbReference type="Proteomes" id="UP000033428"/>
    </source>
</evidence>
<dbReference type="GO" id="GO:0016020">
    <property type="term" value="C:membrane"/>
    <property type="evidence" value="ECO:0007669"/>
    <property type="project" value="UniProtKB-SubCell"/>
</dbReference>
<dbReference type="PANTHER" id="PTHR42861">
    <property type="entry name" value="CALCIUM-TRANSPORTING ATPASE"/>
    <property type="match status" value="1"/>
</dbReference>
<dbReference type="Gene3D" id="3.40.1110.10">
    <property type="entry name" value="Calcium-transporting ATPase, cytoplasmic domain N"/>
    <property type="match status" value="2"/>
</dbReference>
<dbReference type="Pfam" id="PF00690">
    <property type="entry name" value="Cation_ATPase_N"/>
    <property type="match status" value="1"/>
</dbReference>
<dbReference type="SFLD" id="SFLDG00002">
    <property type="entry name" value="C1.7:_P-type_atpase_like"/>
    <property type="match status" value="1"/>
</dbReference>
<protein>
    <submittedName>
        <fullName evidence="10">Cation transport ATPase</fullName>
    </submittedName>
</protein>
<evidence type="ECO:0000313" key="10">
    <source>
        <dbReference type="EMBL" id="KJJ83215.1"/>
    </source>
</evidence>
<dbReference type="SUPFAM" id="SSF56784">
    <property type="entry name" value="HAD-like"/>
    <property type="match status" value="1"/>
</dbReference>
<dbReference type="Proteomes" id="UP000033428">
    <property type="component" value="Unassembled WGS sequence"/>
</dbReference>
<dbReference type="SUPFAM" id="SSF81660">
    <property type="entry name" value="Metal cation-transporting ATPase, ATP-binding domain N"/>
    <property type="match status" value="1"/>
</dbReference>
<keyword evidence="2 8" id="KW-0812">Transmembrane</keyword>
<feature type="transmembrane region" description="Helical" evidence="8">
    <location>
        <begin position="39"/>
        <end position="65"/>
    </location>
</feature>
<feature type="transmembrane region" description="Helical" evidence="8">
    <location>
        <begin position="648"/>
        <end position="669"/>
    </location>
</feature>
<dbReference type="SUPFAM" id="SSF81665">
    <property type="entry name" value="Calcium ATPase, transmembrane domain M"/>
    <property type="match status" value="1"/>
</dbReference>
<dbReference type="InterPro" id="IPR059000">
    <property type="entry name" value="ATPase_P-type_domA"/>
</dbReference>
<keyword evidence="3" id="KW-0547">Nucleotide-binding</keyword>
<dbReference type="EMBL" id="JYNY01000634">
    <property type="protein sequence ID" value="KJJ83215.1"/>
    <property type="molecule type" value="Genomic_DNA"/>
</dbReference>
<evidence type="ECO:0000256" key="7">
    <source>
        <dbReference type="ARBA" id="ARBA00023136"/>
    </source>
</evidence>
<dbReference type="InterPro" id="IPR036412">
    <property type="entry name" value="HAD-like_sf"/>
</dbReference>
<evidence type="ECO:0000259" key="9">
    <source>
        <dbReference type="SMART" id="SM00831"/>
    </source>
</evidence>
<evidence type="ECO:0000256" key="6">
    <source>
        <dbReference type="ARBA" id="ARBA00022989"/>
    </source>
</evidence>
<dbReference type="PATRIC" id="fig|1609969.3.peg.3092"/>
<dbReference type="InterPro" id="IPR018303">
    <property type="entry name" value="ATPase_P-typ_P_site"/>
</dbReference>
<dbReference type="Pfam" id="PF00702">
    <property type="entry name" value="Hydrolase"/>
    <property type="match status" value="1"/>
</dbReference>
<feature type="transmembrane region" description="Helical" evidence="8">
    <location>
        <begin position="675"/>
        <end position="695"/>
    </location>
</feature>
<feature type="transmembrane region" description="Helical" evidence="8">
    <location>
        <begin position="722"/>
        <end position="744"/>
    </location>
</feature>
<dbReference type="Gene3D" id="1.20.1110.10">
    <property type="entry name" value="Calcium-transporting ATPase, transmembrane domain"/>
    <property type="match status" value="2"/>
</dbReference>
<keyword evidence="7 8" id="KW-0472">Membrane</keyword>
<comment type="caution">
    <text evidence="10">The sequence shown here is derived from an EMBL/GenBank/DDBJ whole genome shotgun (WGS) entry which is preliminary data.</text>
</comment>
<proteinExistence type="predicted"/>